<accession>A0A5B7FXQ1</accession>
<name>A0A5B7FXQ1_PORTR</name>
<sequence>MHSPGYTRAANTAVCHTNTAAAAAPVLPLLPVPRRCVRPPRGCPHTVATLPLQPLRVALRETRA</sequence>
<evidence type="ECO:0000313" key="2">
    <source>
        <dbReference type="Proteomes" id="UP000324222"/>
    </source>
</evidence>
<reference evidence="1 2" key="1">
    <citation type="submission" date="2019-05" db="EMBL/GenBank/DDBJ databases">
        <title>Another draft genome of Portunus trituberculatus and its Hox gene families provides insights of decapod evolution.</title>
        <authorList>
            <person name="Jeong J.-H."/>
            <person name="Song I."/>
            <person name="Kim S."/>
            <person name="Choi T."/>
            <person name="Kim D."/>
            <person name="Ryu S."/>
            <person name="Kim W."/>
        </authorList>
    </citation>
    <scope>NUCLEOTIDE SEQUENCE [LARGE SCALE GENOMIC DNA]</scope>
    <source>
        <tissue evidence="1">Muscle</tissue>
    </source>
</reference>
<protein>
    <submittedName>
        <fullName evidence="1">Uncharacterized protein</fullName>
    </submittedName>
</protein>
<proteinExistence type="predicted"/>
<keyword evidence="2" id="KW-1185">Reference proteome</keyword>
<organism evidence="1 2">
    <name type="scientific">Portunus trituberculatus</name>
    <name type="common">Swimming crab</name>
    <name type="synonym">Neptunus trituberculatus</name>
    <dbReference type="NCBI Taxonomy" id="210409"/>
    <lineage>
        <taxon>Eukaryota</taxon>
        <taxon>Metazoa</taxon>
        <taxon>Ecdysozoa</taxon>
        <taxon>Arthropoda</taxon>
        <taxon>Crustacea</taxon>
        <taxon>Multicrustacea</taxon>
        <taxon>Malacostraca</taxon>
        <taxon>Eumalacostraca</taxon>
        <taxon>Eucarida</taxon>
        <taxon>Decapoda</taxon>
        <taxon>Pleocyemata</taxon>
        <taxon>Brachyura</taxon>
        <taxon>Eubrachyura</taxon>
        <taxon>Portunoidea</taxon>
        <taxon>Portunidae</taxon>
        <taxon>Portuninae</taxon>
        <taxon>Portunus</taxon>
    </lineage>
</organism>
<dbReference type="EMBL" id="VSRR010009033">
    <property type="protein sequence ID" value="MPC49678.1"/>
    <property type="molecule type" value="Genomic_DNA"/>
</dbReference>
<dbReference type="Proteomes" id="UP000324222">
    <property type="component" value="Unassembled WGS sequence"/>
</dbReference>
<gene>
    <name evidence="1" type="ORF">E2C01_043489</name>
</gene>
<evidence type="ECO:0000313" key="1">
    <source>
        <dbReference type="EMBL" id="MPC49678.1"/>
    </source>
</evidence>
<dbReference type="AlphaFoldDB" id="A0A5B7FXQ1"/>
<comment type="caution">
    <text evidence="1">The sequence shown here is derived from an EMBL/GenBank/DDBJ whole genome shotgun (WGS) entry which is preliminary data.</text>
</comment>